<dbReference type="EMBL" id="MHKY01000017">
    <property type="protein sequence ID" value="OGY99124.1"/>
    <property type="molecule type" value="Genomic_DNA"/>
</dbReference>
<gene>
    <name evidence="7" type="ORF">A3E09_01510</name>
</gene>
<evidence type="ECO:0000256" key="2">
    <source>
        <dbReference type="ARBA" id="ARBA00022490"/>
    </source>
</evidence>
<dbReference type="InterPro" id="IPR003761">
    <property type="entry name" value="Exonuc_VII_S"/>
</dbReference>
<keyword evidence="4" id="KW-0378">Hydrolase</keyword>
<dbReference type="AlphaFoldDB" id="A0A1G2CCM7"/>
<dbReference type="GO" id="GO:0009318">
    <property type="term" value="C:exodeoxyribonuclease VII complex"/>
    <property type="evidence" value="ECO:0007669"/>
    <property type="project" value="InterPro"/>
</dbReference>
<organism evidence="7 8">
    <name type="scientific">Candidatus Liptonbacteria bacterium RIFCSPHIGHO2_12_FULL_60_13</name>
    <dbReference type="NCBI Taxonomy" id="1798648"/>
    <lineage>
        <taxon>Bacteria</taxon>
        <taxon>Candidatus Liptoniibacteriota</taxon>
    </lineage>
</organism>
<protein>
    <submittedName>
        <fullName evidence="7">Uncharacterized protein</fullName>
    </submittedName>
</protein>
<accession>A0A1G2CCM7</accession>
<sequence length="69" mass="8091">MEPSKEKISNSLKKLEQIVGWFDAQEEVDVEEGLKRVKDGVALLKELKMRLKKVENEFEEVKKDLETEE</sequence>
<keyword evidence="2" id="KW-0963">Cytoplasm</keyword>
<dbReference type="GO" id="GO:0006308">
    <property type="term" value="P:DNA catabolic process"/>
    <property type="evidence" value="ECO:0007669"/>
    <property type="project" value="InterPro"/>
</dbReference>
<evidence type="ECO:0000256" key="5">
    <source>
        <dbReference type="ARBA" id="ARBA00022839"/>
    </source>
</evidence>
<feature type="coiled-coil region" evidence="6">
    <location>
        <begin position="37"/>
        <end position="68"/>
    </location>
</feature>
<evidence type="ECO:0000256" key="6">
    <source>
        <dbReference type="SAM" id="Coils"/>
    </source>
</evidence>
<proteinExistence type="inferred from homology"/>
<comment type="similarity">
    <text evidence="1">Belongs to the XseB family.</text>
</comment>
<dbReference type="Gene3D" id="1.10.287.1040">
    <property type="entry name" value="Exonuclease VII, small subunit"/>
    <property type="match status" value="1"/>
</dbReference>
<keyword evidence="3" id="KW-0540">Nuclease</keyword>
<evidence type="ECO:0000313" key="8">
    <source>
        <dbReference type="Proteomes" id="UP000178796"/>
    </source>
</evidence>
<keyword evidence="5" id="KW-0269">Exonuclease</keyword>
<dbReference type="InterPro" id="IPR037004">
    <property type="entry name" value="Exonuc_VII_ssu_sf"/>
</dbReference>
<keyword evidence="6" id="KW-0175">Coiled coil</keyword>
<evidence type="ECO:0000256" key="1">
    <source>
        <dbReference type="ARBA" id="ARBA00009998"/>
    </source>
</evidence>
<comment type="caution">
    <text evidence="7">The sequence shown here is derived from an EMBL/GenBank/DDBJ whole genome shotgun (WGS) entry which is preliminary data.</text>
</comment>
<evidence type="ECO:0000256" key="4">
    <source>
        <dbReference type="ARBA" id="ARBA00022801"/>
    </source>
</evidence>
<dbReference type="Pfam" id="PF02609">
    <property type="entry name" value="Exonuc_VII_S"/>
    <property type="match status" value="1"/>
</dbReference>
<reference evidence="7 8" key="1">
    <citation type="journal article" date="2016" name="Nat. Commun.">
        <title>Thousands of microbial genomes shed light on interconnected biogeochemical processes in an aquifer system.</title>
        <authorList>
            <person name="Anantharaman K."/>
            <person name="Brown C.T."/>
            <person name="Hug L.A."/>
            <person name="Sharon I."/>
            <person name="Castelle C.J."/>
            <person name="Probst A.J."/>
            <person name="Thomas B.C."/>
            <person name="Singh A."/>
            <person name="Wilkins M.J."/>
            <person name="Karaoz U."/>
            <person name="Brodie E.L."/>
            <person name="Williams K.H."/>
            <person name="Hubbard S.S."/>
            <person name="Banfield J.F."/>
        </authorList>
    </citation>
    <scope>NUCLEOTIDE SEQUENCE [LARGE SCALE GENOMIC DNA]</scope>
</reference>
<dbReference type="GO" id="GO:0008855">
    <property type="term" value="F:exodeoxyribonuclease VII activity"/>
    <property type="evidence" value="ECO:0007669"/>
    <property type="project" value="InterPro"/>
</dbReference>
<name>A0A1G2CCM7_9BACT</name>
<evidence type="ECO:0000313" key="7">
    <source>
        <dbReference type="EMBL" id="OGY99124.1"/>
    </source>
</evidence>
<evidence type="ECO:0000256" key="3">
    <source>
        <dbReference type="ARBA" id="ARBA00022722"/>
    </source>
</evidence>
<dbReference type="Proteomes" id="UP000178796">
    <property type="component" value="Unassembled WGS sequence"/>
</dbReference>
<dbReference type="SUPFAM" id="SSF116842">
    <property type="entry name" value="XseB-like"/>
    <property type="match status" value="1"/>
</dbReference>